<organism evidence="3">
    <name type="scientific">freshwater metagenome</name>
    <dbReference type="NCBI Taxonomy" id="449393"/>
    <lineage>
        <taxon>unclassified sequences</taxon>
        <taxon>metagenomes</taxon>
        <taxon>ecological metagenomes</taxon>
    </lineage>
</organism>
<feature type="transmembrane region" description="Helical" evidence="2">
    <location>
        <begin position="71"/>
        <end position="91"/>
    </location>
</feature>
<gene>
    <name evidence="3" type="ORF">UFOPK1493_02962</name>
</gene>
<reference evidence="3" key="1">
    <citation type="submission" date="2020-05" db="EMBL/GenBank/DDBJ databases">
        <authorList>
            <person name="Chiriac C."/>
            <person name="Salcher M."/>
            <person name="Ghai R."/>
            <person name="Kavagutti S V."/>
        </authorList>
    </citation>
    <scope>NUCLEOTIDE SEQUENCE</scope>
</reference>
<evidence type="ECO:0000256" key="1">
    <source>
        <dbReference type="SAM" id="MobiDB-lite"/>
    </source>
</evidence>
<keyword evidence="2" id="KW-0812">Transmembrane</keyword>
<proteinExistence type="predicted"/>
<protein>
    <submittedName>
        <fullName evidence="3">Unannotated protein</fullName>
    </submittedName>
</protein>
<name>A0A6J6EXQ1_9ZZZZ</name>
<accession>A0A6J6EXQ1</accession>
<keyword evidence="2" id="KW-1133">Transmembrane helix</keyword>
<sequence>MNGFDDTTARTSGAQGPTGSDDGFEQLLRFRLHQLADHAPTTVRSIDEIRVEHLNRPSAAARRRGRHRRNAGIGATVAALLGAVGFTTVALTGAGTAGAASPEAAVAEFLDAAGDEDVLGMVDALDPTEVGVVRSGLQEARAEAVSADIVTESFSLDDLSGLDLSFTDLSFTAEPLVEGVTVVEVGGAVGWSLDPATFPAGSEVAELLGDGGAGSAALDEIELPSVVVAVERDGRWFVSGSYTVLEWLRQVNDLPAPTTVLPAVGAATPEQAATGFFGGLVGGDIEGAFAITPPGEGDAVRTYAPILAAELDGAMAGTWASGFDLALSDVGYTVEGDGARRWLTPTSFTITGTVPEPVRYDVFNPEMPTVIGAYDGTTFYVLPAGEPIPATVDGLEPVGFEGIPEEMTNYTLVDEQGNVEPLAPAPVSDGPDAIEIVRADGCTTVSGPGIESALGLPVGPVEEIDERYTFVGQTGYEQLDTDTWRICERTSSSPFREISLVAGAGVALELPSIEVVEVDGSWYVSPTGSTLGTVRSALAEVGNAGSLLDSEIGLVVLGTNRATLEAILVGAAPEGLSPACRALVVGEPMVTGLRDDITAAEARACALGTMRAMDGEFVEDPIAVTGTVPAAEVAPASTEPVPVPVDTGG</sequence>
<dbReference type="EMBL" id="CAEZSR010000143">
    <property type="protein sequence ID" value="CAB4579513.1"/>
    <property type="molecule type" value="Genomic_DNA"/>
</dbReference>
<keyword evidence="2" id="KW-0472">Membrane</keyword>
<evidence type="ECO:0000313" key="3">
    <source>
        <dbReference type="EMBL" id="CAB4579513.1"/>
    </source>
</evidence>
<feature type="region of interest" description="Disordered" evidence="1">
    <location>
        <begin position="1"/>
        <end position="23"/>
    </location>
</feature>
<dbReference type="AlphaFoldDB" id="A0A6J6EXQ1"/>
<feature type="compositionally biased region" description="Polar residues" evidence="1">
    <location>
        <begin position="9"/>
        <end position="18"/>
    </location>
</feature>
<evidence type="ECO:0000256" key="2">
    <source>
        <dbReference type="SAM" id="Phobius"/>
    </source>
</evidence>